<evidence type="ECO:0000313" key="2">
    <source>
        <dbReference type="EMBL" id="SFD95366.1"/>
    </source>
</evidence>
<dbReference type="Gene3D" id="1.10.3210.10">
    <property type="entry name" value="Hypothetical protein af1432"/>
    <property type="match status" value="1"/>
</dbReference>
<feature type="domain" description="HD" evidence="1">
    <location>
        <begin position="32"/>
        <end position="122"/>
    </location>
</feature>
<dbReference type="InterPro" id="IPR006674">
    <property type="entry name" value="HD_domain"/>
</dbReference>
<reference evidence="3" key="1">
    <citation type="submission" date="2016-10" db="EMBL/GenBank/DDBJ databases">
        <authorList>
            <person name="Varghese N."/>
            <person name="Submissions S."/>
        </authorList>
    </citation>
    <scope>NUCLEOTIDE SEQUENCE [LARGE SCALE GENOMIC DNA]</scope>
    <source>
        <strain evidence="3">DSM 45004</strain>
    </source>
</reference>
<name>A0A1I1WJP5_9ACTN</name>
<dbReference type="PANTHER" id="PTHR35569:SF1">
    <property type="entry name" value="CYANAMIDE HYDRATASE DDI2-RELATED"/>
    <property type="match status" value="1"/>
</dbReference>
<organism evidence="2 3">
    <name type="scientific">Actinopolyspora alba</name>
    <dbReference type="NCBI Taxonomy" id="673379"/>
    <lineage>
        <taxon>Bacteria</taxon>
        <taxon>Bacillati</taxon>
        <taxon>Actinomycetota</taxon>
        <taxon>Actinomycetes</taxon>
        <taxon>Actinopolysporales</taxon>
        <taxon>Actinopolysporaceae</taxon>
        <taxon>Actinopolyspora</taxon>
        <taxon>Actinopolyspora alba group</taxon>
    </lineage>
</organism>
<protein>
    <submittedName>
        <fullName evidence="2">HD domain-containing protein</fullName>
    </submittedName>
</protein>
<evidence type="ECO:0000259" key="1">
    <source>
        <dbReference type="Pfam" id="PF01966"/>
    </source>
</evidence>
<dbReference type="Proteomes" id="UP000198716">
    <property type="component" value="Unassembled WGS sequence"/>
</dbReference>
<dbReference type="EMBL" id="FOMZ01000005">
    <property type="protein sequence ID" value="SFD95366.1"/>
    <property type="molecule type" value="Genomic_DNA"/>
</dbReference>
<gene>
    <name evidence="2" type="ORF">SAMN04487819_105338</name>
</gene>
<dbReference type="RefSeq" id="WP_092926233.1">
    <property type="nucleotide sequence ID" value="NZ_FOMZ01000005.1"/>
</dbReference>
<proteinExistence type="predicted"/>
<dbReference type="PANTHER" id="PTHR35569">
    <property type="entry name" value="CYANAMIDE HYDRATASE DDI2-RELATED"/>
    <property type="match status" value="1"/>
</dbReference>
<dbReference type="Pfam" id="PF01966">
    <property type="entry name" value="HD"/>
    <property type="match status" value="1"/>
</dbReference>
<accession>A0A1I1WJP5</accession>
<sequence>MHVIAGIRIPDSTLTREAHALAARHSPEFLLRHCERTYVFGRLAIAAAGLRVREELAYVAALLHDLGLTERHGGQRRFEVEGAEAAYDWARSSGLPDEEARAIWDAIALHTSMGIADHKSPECALVHWGAGTDIDGSGLDRLDPARVDEVLSAFPRDGFADRMTDTVEAAARRAPTAYALTWLAETADRYHDTALPTSEDVLGRDPFAP</sequence>
<evidence type="ECO:0000313" key="3">
    <source>
        <dbReference type="Proteomes" id="UP000198716"/>
    </source>
</evidence>
<dbReference type="SUPFAM" id="SSF109604">
    <property type="entry name" value="HD-domain/PDEase-like"/>
    <property type="match status" value="1"/>
</dbReference>
<keyword evidence="3" id="KW-1185">Reference proteome</keyword>
<dbReference type="AlphaFoldDB" id="A0A1I1WJP5"/>